<feature type="transmembrane region" description="Helical" evidence="7">
    <location>
        <begin position="160"/>
        <end position="183"/>
    </location>
</feature>
<evidence type="ECO:0000256" key="4">
    <source>
        <dbReference type="ARBA" id="ARBA00022989"/>
    </source>
</evidence>
<feature type="transmembrane region" description="Helical" evidence="7">
    <location>
        <begin position="414"/>
        <end position="435"/>
    </location>
</feature>
<feature type="transmembrane region" description="Helical" evidence="7">
    <location>
        <begin position="36"/>
        <end position="56"/>
    </location>
</feature>
<proteinExistence type="inferred from homology"/>
<keyword evidence="9" id="KW-1185">Reference proteome</keyword>
<dbReference type="InterPro" id="IPR038377">
    <property type="entry name" value="Na/Glc_symporter_sf"/>
</dbReference>
<dbReference type="STRING" id="583355.Caka_0384"/>
<feature type="transmembrane region" description="Helical" evidence="7">
    <location>
        <begin position="594"/>
        <end position="611"/>
    </location>
</feature>
<evidence type="ECO:0000313" key="8">
    <source>
        <dbReference type="EMBL" id="ADE53409.1"/>
    </source>
</evidence>
<feature type="transmembrane region" description="Helical" evidence="7">
    <location>
        <begin position="129"/>
        <end position="148"/>
    </location>
</feature>
<feature type="transmembrane region" description="Helical" evidence="7">
    <location>
        <begin position="565"/>
        <end position="587"/>
    </location>
</feature>
<dbReference type="Pfam" id="PF00474">
    <property type="entry name" value="SSF"/>
    <property type="match status" value="1"/>
</dbReference>
<feature type="transmembrane region" description="Helical" evidence="7">
    <location>
        <begin position="6"/>
        <end position="24"/>
    </location>
</feature>
<reference evidence="8 9" key="1">
    <citation type="journal article" date="2010" name="Stand. Genomic Sci.">
        <title>Complete genome sequence of Coraliomargarita akajimensis type strain (04OKA010-24).</title>
        <authorList>
            <person name="Mavromatis K."/>
            <person name="Abt B."/>
            <person name="Brambilla E."/>
            <person name="Lapidus A."/>
            <person name="Copeland A."/>
            <person name="Deshpande S."/>
            <person name="Nolan M."/>
            <person name="Lucas S."/>
            <person name="Tice H."/>
            <person name="Cheng J.F."/>
            <person name="Han C."/>
            <person name="Detter J.C."/>
            <person name="Woyke T."/>
            <person name="Goodwin L."/>
            <person name="Pitluck S."/>
            <person name="Held B."/>
            <person name="Brettin T."/>
            <person name="Tapia R."/>
            <person name="Ivanova N."/>
            <person name="Mikhailova N."/>
            <person name="Pati A."/>
            <person name="Liolios K."/>
            <person name="Chen A."/>
            <person name="Palaniappan K."/>
            <person name="Land M."/>
            <person name="Hauser L."/>
            <person name="Chang Y.J."/>
            <person name="Jeffries C.D."/>
            <person name="Rohde M."/>
            <person name="Goker M."/>
            <person name="Bristow J."/>
            <person name="Eisen J.A."/>
            <person name="Markowitz V."/>
            <person name="Hugenholtz P."/>
            <person name="Klenk H.P."/>
            <person name="Kyrpides N.C."/>
        </authorList>
    </citation>
    <scope>NUCLEOTIDE SEQUENCE [LARGE SCALE GENOMIC DNA]</scope>
    <source>
        <strain evidence="9">DSM 45221 / IAM 15411 / JCM 23193 / KCTC 12865</strain>
    </source>
</reference>
<evidence type="ECO:0000256" key="6">
    <source>
        <dbReference type="RuleBase" id="RU362091"/>
    </source>
</evidence>
<dbReference type="PANTHER" id="PTHR11819:SF77">
    <property type="entry name" value="SODIUM_GLUCOSE COTRANSPORT PROTEIN"/>
    <property type="match status" value="1"/>
</dbReference>
<evidence type="ECO:0000313" key="9">
    <source>
        <dbReference type="Proteomes" id="UP000000925"/>
    </source>
</evidence>
<evidence type="ECO:0000256" key="5">
    <source>
        <dbReference type="ARBA" id="ARBA00023136"/>
    </source>
</evidence>
<dbReference type="AlphaFoldDB" id="D5EMK3"/>
<dbReference type="GO" id="GO:0005886">
    <property type="term" value="C:plasma membrane"/>
    <property type="evidence" value="ECO:0007669"/>
    <property type="project" value="TreeGrafter"/>
</dbReference>
<accession>D5EMK3</accession>
<dbReference type="PROSITE" id="PS50283">
    <property type="entry name" value="NA_SOLUT_SYMP_3"/>
    <property type="match status" value="1"/>
</dbReference>
<comment type="subcellular location">
    <subcellularLocation>
        <location evidence="1">Membrane</location>
        <topology evidence="1">Multi-pass membrane protein</topology>
    </subcellularLocation>
</comment>
<sequence>MELIDWIILVVFIAGSMLVGLFFTRRASQSAESYFISGRSLTWYVCGMAWVASGFASDTPLWVSALVRSQGLHFAWKYWAPLIGWTLAAVLFARMWRRLGVVTDVELLEQRYDSKLGSFLRLWEGSFKALIYCPLVIAWVVKAMEVISREAMGLPEEYQLITTASIVGLGLIMCTMAGLWGVVATGALQFVIATIGTILLAFLAVQHVGGLDALVTQLQSIDNWPGKDLNFLPRIGDGEIGMMPLWNIIGLFGILWWSAAYCGDYAAQRVLACKDSRHASLGVLFFALLYFPIMAWPWLLVGLSSLVSFPLEVAADGSLVDTLGDNAYPRMMVEVLPIGLKGFLVAALVAAFISTITTLFNWGSSYTVNDIYRRFFVKDASPKHYVNASRIATIGIAILGGCISYYAISIEQLLKISWVILPASTIVGLMRWLWWRQTAAGDLAGTITAWLFGTSLAVLSFEKIAWTEPLRTAVDGLAYKLLGLIGLATDASFILSDELLGARMLVLSAMVAGTSIVVSLLTKPTSNGHLKAFALKARPPKALWKPVLIAGNFDYHSQESIGRVLISWILAASSVTSLIFAIGKLLLGSPALGLLNLAIFIASTTALVIRIRNDFEAEDDLVE</sequence>
<protein>
    <submittedName>
        <fullName evidence="8">Na+/solute symporter</fullName>
    </submittedName>
</protein>
<feature type="transmembrane region" description="Helical" evidence="7">
    <location>
        <begin position="279"/>
        <end position="299"/>
    </location>
</feature>
<comment type="similarity">
    <text evidence="2 6">Belongs to the sodium:solute symporter (SSF) (TC 2.A.21) family.</text>
</comment>
<dbReference type="OrthoDB" id="9814523at2"/>
<dbReference type="InterPro" id="IPR001734">
    <property type="entry name" value="Na/solute_symporter"/>
</dbReference>
<dbReference type="Gene3D" id="1.20.1730.10">
    <property type="entry name" value="Sodium/glucose cotransporter"/>
    <property type="match status" value="1"/>
</dbReference>
<dbReference type="PANTHER" id="PTHR11819">
    <property type="entry name" value="SOLUTE CARRIER FAMILY 5"/>
    <property type="match status" value="1"/>
</dbReference>
<dbReference type="Proteomes" id="UP000000925">
    <property type="component" value="Chromosome"/>
</dbReference>
<feature type="transmembrane region" description="Helical" evidence="7">
    <location>
        <begin position="190"/>
        <end position="209"/>
    </location>
</feature>
<keyword evidence="5 7" id="KW-0472">Membrane</keyword>
<dbReference type="KEGG" id="caa:Caka_0384"/>
<name>D5EMK3_CORAD</name>
<evidence type="ECO:0000256" key="2">
    <source>
        <dbReference type="ARBA" id="ARBA00006434"/>
    </source>
</evidence>
<feature type="transmembrane region" description="Helical" evidence="7">
    <location>
        <begin position="384"/>
        <end position="408"/>
    </location>
</feature>
<feature type="transmembrane region" description="Helical" evidence="7">
    <location>
        <begin position="338"/>
        <end position="363"/>
    </location>
</feature>
<gene>
    <name evidence="8" type="ordered locus">Caka_0384</name>
</gene>
<dbReference type="GO" id="GO:0005412">
    <property type="term" value="F:D-glucose:sodium symporter activity"/>
    <property type="evidence" value="ECO:0007669"/>
    <property type="project" value="TreeGrafter"/>
</dbReference>
<evidence type="ECO:0000256" key="7">
    <source>
        <dbReference type="SAM" id="Phobius"/>
    </source>
</evidence>
<dbReference type="RefSeq" id="WP_013042134.1">
    <property type="nucleotide sequence ID" value="NC_014008.1"/>
</dbReference>
<dbReference type="EMBL" id="CP001998">
    <property type="protein sequence ID" value="ADE53409.1"/>
    <property type="molecule type" value="Genomic_DNA"/>
</dbReference>
<evidence type="ECO:0000256" key="3">
    <source>
        <dbReference type="ARBA" id="ARBA00022692"/>
    </source>
</evidence>
<dbReference type="eggNOG" id="COG0591">
    <property type="taxonomic scope" value="Bacteria"/>
</dbReference>
<evidence type="ECO:0000256" key="1">
    <source>
        <dbReference type="ARBA" id="ARBA00004141"/>
    </source>
</evidence>
<feature type="transmembrane region" description="Helical" evidence="7">
    <location>
        <begin position="447"/>
        <end position="465"/>
    </location>
</feature>
<keyword evidence="3 7" id="KW-0812">Transmembrane</keyword>
<feature type="transmembrane region" description="Helical" evidence="7">
    <location>
        <begin position="245"/>
        <end position="267"/>
    </location>
</feature>
<feature type="transmembrane region" description="Helical" evidence="7">
    <location>
        <begin position="502"/>
        <end position="521"/>
    </location>
</feature>
<organism evidence="8 9">
    <name type="scientific">Coraliomargarita akajimensis (strain DSM 45221 / IAM 15411 / JCM 23193 / KCTC 12865 / 04OKA010-24)</name>
    <dbReference type="NCBI Taxonomy" id="583355"/>
    <lineage>
        <taxon>Bacteria</taxon>
        <taxon>Pseudomonadati</taxon>
        <taxon>Verrucomicrobiota</taxon>
        <taxon>Opitutia</taxon>
        <taxon>Puniceicoccales</taxon>
        <taxon>Coraliomargaritaceae</taxon>
        <taxon>Coraliomargarita</taxon>
    </lineage>
</organism>
<feature type="transmembrane region" description="Helical" evidence="7">
    <location>
        <begin position="76"/>
        <end position="93"/>
    </location>
</feature>
<keyword evidence="4 7" id="KW-1133">Transmembrane helix</keyword>
<dbReference type="HOGENOM" id="CLU_019510_0_0_0"/>